<accession>A0A2G9G1X8</accession>
<keyword evidence="2" id="KW-1185">Reference proteome</keyword>
<gene>
    <name evidence="1" type="ORF">CDL12_28297</name>
</gene>
<name>A0A2G9G1X8_9LAMI</name>
<organism evidence="1 2">
    <name type="scientific">Handroanthus impetiginosus</name>
    <dbReference type="NCBI Taxonomy" id="429701"/>
    <lineage>
        <taxon>Eukaryota</taxon>
        <taxon>Viridiplantae</taxon>
        <taxon>Streptophyta</taxon>
        <taxon>Embryophyta</taxon>
        <taxon>Tracheophyta</taxon>
        <taxon>Spermatophyta</taxon>
        <taxon>Magnoliopsida</taxon>
        <taxon>eudicotyledons</taxon>
        <taxon>Gunneridae</taxon>
        <taxon>Pentapetalae</taxon>
        <taxon>asterids</taxon>
        <taxon>lamiids</taxon>
        <taxon>Lamiales</taxon>
        <taxon>Bignoniaceae</taxon>
        <taxon>Crescentiina</taxon>
        <taxon>Tabebuia alliance</taxon>
        <taxon>Handroanthus</taxon>
    </lineage>
</organism>
<evidence type="ECO:0000313" key="2">
    <source>
        <dbReference type="Proteomes" id="UP000231279"/>
    </source>
</evidence>
<dbReference type="AlphaFoldDB" id="A0A2G9G1X8"/>
<sequence length="94" mass="11128">MMQRWCSRLRQFAALHSIPKQHHRHRLCRHSFVSDRLLYTSPNLLHKPHTVTHSLVSPNFKSLLNASSFPHFPNSPLSVSTNFTCPFYFLYFIF</sequence>
<dbReference type="Proteomes" id="UP000231279">
    <property type="component" value="Unassembled WGS sequence"/>
</dbReference>
<comment type="caution">
    <text evidence="1">The sequence shown here is derived from an EMBL/GenBank/DDBJ whole genome shotgun (WGS) entry which is preliminary data.</text>
</comment>
<evidence type="ECO:0000313" key="1">
    <source>
        <dbReference type="EMBL" id="PIM99211.1"/>
    </source>
</evidence>
<dbReference type="OrthoDB" id="512750at2759"/>
<proteinExistence type="predicted"/>
<reference evidence="2" key="1">
    <citation type="journal article" date="2018" name="Gigascience">
        <title>Genome assembly of the Pink Ipe (Handroanthus impetiginosus, Bignoniaceae), a highly valued, ecologically keystone Neotropical timber forest tree.</title>
        <authorList>
            <person name="Silva-Junior O.B."/>
            <person name="Grattapaglia D."/>
            <person name="Novaes E."/>
            <person name="Collevatti R.G."/>
        </authorList>
    </citation>
    <scope>NUCLEOTIDE SEQUENCE [LARGE SCALE GENOMIC DNA]</scope>
    <source>
        <strain evidence="2">cv. UFG-1</strain>
    </source>
</reference>
<dbReference type="EMBL" id="NKXS01007731">
    <property type="protein sequence ID" value="PIM99211.1"/>
    <property type="molecule type" value="Genomic_DNA"/>
</dbReference>
<protein>
    <submittedName>
        <fullName evidence="1">Uncharacterized protein</fullName>
    </submittedName>
</protein>